<reference evidence="2" key="1">
    <citation type="journal article" date="2019" name="Int. J. Syst. Evol. Microbiol.">
        <title>The Global Catalogue of Microorganisms (GCM) 10K type strain sequencing project: providing services to taxonomists for standard genome sequencing and annotation.</title>
        <authorList>
            <consortium name="The Broad Institute Genomics Platform"/>
            <consortium name="The Broad Institute Genome Sequencing Center for Infectious Disease"/>
            <person name="Wu L."/>
            <person name="Ma J."/>
        </authorList>
    </citation>
    <scope>NUCLEOTIDE SEQUENCE [LARGE SCALE GENOMIC DNA]</scope>
    <source>
        <strain evidence="2">JCM 11882</strain>
    </source>
</reference>
<dbReference type="EMBL" id="JBHSHP010000009">
    <property type="protein sequence ID" value="MFC4754024.1"/>
    <property type="molecule type" value="Genomic_DNA"/>
</dbReference>
<evidence type="ECO:0000313" key="2">
    <source>
        <dbReference type="Proteomes" id="UP001595836"/>
    </source>
</evidence>
<gene>
    <name evidence="1" type="ORF">ACFO7U_04410</name>
</gene>
<evidence type="ECO:0000313" key="1">
    <source>
        <dbReference type="EMBL" id="MFC4754024.1"/>
    </source>
</evidence>
<accession>A0ABV9PNM3</accession>
<name>A0ABV9PNM3_9ACTN</name>
<dbReference type="Proteomes" id="UP001595836">
    <property type="component" value="Unassembled WGS sequence"/>
</dbReference>
<protein>
    <submittedName>
        <fullName evidence="1">Uncharacterized protein</fullName>
    </submittedName>
</protein>
<comment type="caution">
    <text evidence="1">The sequence shown here is derived from an EMBL/GenBank/DDBJ whole genome shotgun (WGS) entry which is preliminary data.</text>
</comment>
<organism evidence="1 2">
    <name type="scientific">Dietzia aurantiaca</name>
    <dbReference type="NCBI Taxonomy" id="983873"/>
    <lineage>
        <taxon>Bacteria</taxon>
        <taxon>Bacillati</taxon>
        <taxon>Actinomycetota</taxon>
        <taxon>Actinomycetes</taxon>
        <taxon>Mycobacteriales</taxon>
        <taxon>Dietziaceae</taxon>
        <taxon>Dietzia</taxon>
    </lineage>
</organism>
<dbReference type="RefSeq" id="WP_344988778.1">
    <property type="nucleotide sequence ID" value="NZ_BAABCD010000006.1"/>
</dbReference>
<sequence>MLGSLYNGSAQIASGIMNAFPAPEGGGISLGSLAGASVMAPWSFLLEATRALGIPDEWLIPAP</sequence>
<keyword evidence="2" id="KW-1185">Reference proteome</keyword>
<proteinExistence type="predicted"/>